<gene>
    <name evidence="7" type="ORF">BpHYR1_023547</name>
</gene>
<comment type="similarity">
    <text evidence="1">Belongs to the protein kinase superfamily.</text>
</comment>
<keyword evidence="7" id="KW-0418">Kinase</keyword>
<dbReference type="GO" id="GO:0004672">
    <property type="term" value="F:protein kinase activity"/>
    <property type="evidence" value="ECO:0007669"/>
    <property type="project" value="InterPro"/>
</dbReference>
<dbReference type="InterPro" id="IPR016024">
    <property type="entry name" value="ARM-type_fold"/>
</dbReference>
<feature type="compositionally biased region" description="Acidic residues" evidence="5">
    <location>
        <begin position="665"/>
        <end position="679"/>
    </location>
</feature>
<feature type="compositionally biased region" description="Polar residues" evidence="5">
    <location>
        <begin position="756"/>
        <end position="765"/>
    </location>
</feature>
<dbReference type="GO" id="GO:0005524">
    <property type="term" value="F:ATP binding"/>
    <property type="evidence" value="ECO:0007669"/>
    <property type="project" value="InterPro"/>
</dbReference>
<dbReference type="Gene3D" id="1.10.510.10">
    <property type="entry name" value="Transferase(Phosphotransferase) domain 1"/>
    <property type="match status" value="1"/>
</dbReference>
<dbReference type="InterPro" id="IPR011989">
    <property type="entry name" value="ARM-like"/>
</dbReference>
<evidence type="ECO:0000256" key="3">
    <source>
        <dbReference type="ARBA" id="ARBA00042347"/>
    </source>
</evidence>
<feature type="region of interest" description="Disordered" evidence="5">
    <location>
        <begin position="751"/>
        <end position="809"/>
    </location>
</feature>
<dbReference type="SUPFAM" id="SSF56112">
    <property type="entry name" value="Protein kinase-like (PK-like)"/>
    <property type="match status" value="1"/>
</dbReference>
<evidence type="ECO:0000313" key="8">
    <source>
        <dbReference type="Proteomes" id="UP000276133"/>
    </source>
</evidence>
<feature type="domain" description="Protein kinase" evidence="6">
    <location>
        <begin position="22"/>
        <end position="322"/>
    </location>
</feature>
<dbReference type="PANTHER" id="PTHR12984:SF3">
    <property type="entry name" value="N-TERMINAL KINASE-LIKE PROTEIN"/>
    <property type="match status" value="1"/>
</dbReference>
<accession>A0A3M7PZJ0</accession>
<dbReference type="InterPro" id="IPR051177">
    <property type="entry name" value="CIK-Related_Protein"/>
</dbReference>
<keyword evidence="8" id="KW-1185">Reference proteome</keyword>
<dbReference type="EMBL" id="REGN01008204">
    <property type="protein sequence ID" value="RNA04175.1"/>
    <property type="molecule type" value="Genomic_DNA"/>
</dbReference>
<feature type="compositionally biased region" description="Basic and acidic residues" evidence="5">
    <location>
        <begin position="629"/>
        <end position="654"/>
    </location>
</feature>
<dbReference type="Proteomes" id="UP000276133">
    <property type="component" value="Unassembled WGS sequence"/>
</dbReference>
<dbReference type="SUPFAM" id="SSF48371">
    <property type="entry name" value="ARM repeat"/>
    <property type="match status" value="1"/>
</dbReference>
<comment type="caution">
    <text evidence="7">The sequence shown here is derived from an EMBL/GenBank/DDBJ whole genome shotgun (WGS) entry which is preliminary data.</text>
</comment>
<dbReference type="OrthoDB" id="447103at2759"/>
<evidence type="ECO:0000313" key="7">
    <source>
        <dbReference type="EMBL" id="RNA04175.1"/>
    </source>
</evidence>
<name>A0A3M7PZJ0_BRAPC</name>
<feature type="compositionally biased region" description="Polar residues" evidence="5">
    <location>
        <begin position="687"/>
        <end position="735"/>
    </location>
</feature>
<dbReference type="AlphaFoldDB" id="A0A3M7PZJ0"/>
<dbReference type="PANTHER" id="PTHR12984">
    <property type="entry name" value="SCY1-RELATED S/T PROTEIN KINASE-LIKE"/>
    <property type="match status" value="1"/>
</dbReference>
<keyword evidence="7" id="KW-0808">Transferase</keyword>
<organism evidence="7 8">
    <name type="scientific">Brachionus plicatilis</name>
    <name type="common">Marine rotifer</name>
    <name type="synonym">Brachionus muelleri</name>
    <dbReference type="NCBI Taxonomy" id="10195"/>
    <lineage>
        <taxon>Eukaryota</taxon>
        <taxon>Metazoa</taxon>
        <taxon>Spiralia</taxon>
        <taxon>Gnathifera</taxon>
        <taxon>Rotifera</taxon>
        <taxon>Eurotatoria</taxon>
        <taxon>Monogononta</taxon>
        <taxon>Pseudotrocha</taxon>
        <taxon>Ploima</taxon>
        <taxon>Brachionidae</taxon>
        <taxon>Brachionus</taxon>
    </lineage>
</organism>
<evidence type="ECO:0000256" key="5">
    <source>
        <dbReference type="SAM" id="MobiDB-lite"/>
    </source>
</evidence>
<dbReference type="InterPro" id="IPR011009">
    <property type="entry name" value="Kinase-like_dom_sf"/>
</dbReference>
<evidence type="ECO:0000256" key="2">
    <source>
        <dbReference type="ARBA" id="ARBA00040972"/>
    </source>
</evidence>
<evidence type="ECO:0000256" key="4">
    <source>
        <dbReference type="ARBA" id="ARBA00056114"/>
    </source>
</evidence>
<dbReference type="STRING" id="10195.A0A3M7PZJ0"/>
<sequence>MWGFFSRDPTKDLVNFEIQEQVQFDPQIQERTIWTLNNCKRKSSSVLPVGASQPQQNQDSLYSVFSFQFRQGQENLFQSAKNGFKRTKMLRHPNILMFQEGVENDKSVFIVTERVQPLFNYLRESKENDAQRLNEITWGLYQIATALSFINLDCKLVHNNVNMSSVFVNRAGEWKLLGLEYTYGVQDQAPYKHLTTLDCYNSPEKSPLGGLNSNQNTRQNENGVDSWALGCLIWEIFNGSLPNVNALKNPGQIPKRLVQTYMALLNPIPEKRLTPAKFINLCRQSDGFMSNDFVDTLLFLEEIQIKDTSEKTKLFTELTQKLDDFPSQLCKYKILPQLLQAYEYGNAGSTVLAPLFKLGKLLDEVEYQKKIIPIVVKLFSSTDRTTRMRLLSQLQLFVEHLSASIINDQIFPHICLGFNDSNPAIREGTIRSMVLLAPKLNYNNINVELMKHFARLQAQDDQGMIRTNTTVCIGKIAPYINPQLRQRILLSAFPKAMRDPFPLSRLSGIIALANTDRFYTLKDIATKVLPSICCLTVDPEKDVRDEAFKTLKQFTQKLEKVSEQPELALEMEKDVQSCNLDLKNETSWTSWAMTSLSSKMTGYKNKNQQPSIALNTQPLGPPPKMSASAKEEVKTEEKKKEEPKLEILKEKKIETPTNSGWNFEDNNDWNDLEDDEQMEPLEPTVLAKTNLSTKPSGSSLNASKSDWSSEWTNSFEDETNQLPKASTYNWSTSQTNDDDIFNNLVKDIKITDKKNQPSSSSSQGGWNDWMDSKESKKQERAKKQTENKQKLASGPLKLGQKKPNLDFEF</sequence>
<dbReference type="Pfam" id="PF00069">
    <property type="entry name" value="Pkinase"/>
    <property type="match status" value="1"/>
</dbReference>
<feature type="region of interest" description="Disordered" evidence="5">
    <location>
        <begin position="611"/>
        <end position="737"/>
    </location>
</feature>
<evidence type="ECO:0000256" key="1">
    <source>
        <dbReference type="ARBA" id="ARBA00038349"/>
    </source>
</evidence>
<evidence type="ECO:0000259" key="6">
    <source>
        <dbReference type="PROSITE" id="PS50011"/>
    </source>
</evidence>
<proteinExistence type="inferred from homology"/>
<reference evidence="7 8" key="1">
    <citation type="journal article" date="2018" name="Sci. Rep.">
        <title>Genomic signatures of local adaptation to the degree of environmental predictability in rotifers.</title>
        <authorList>
            <person name="Franch-Gras L."/>
            <person name="Hahn C."/>
            <person name="Garcia-Roger E.M."/>
            <person name="Carmona M.J."/>
            <person name="Serra M."/>
            <person name="Gomez A."/>
        </authorList>
    </citation>
    <scope>NUCLEOTIDE SEQUENCE [LARGE SCALE GENOMIC DNA]</scope>
    <source>
        <strain evidence="7">HYR1</strain>
    </source>
</reference>
<dbReference type="Gene3D" id="3.30.200.20">
    <property type="entry name" value="Phosphorylase Kinase, domain 1"/>
    <property type="match status" value="1"/>
</dbReference>
<dbReference type="InterPro" id="IPR000719">
    <property type="entry name" value="Prot_kinase_dom"/>
</dbReference>
<dbReference type="Gene3D" id="1.25.10.10">
    <property type="entry name" value="Leucine-rich Repeat Variant"/>
    <property type="match status" value="1"/>
</dbReference>
<feature type="compositionally biased region" description="Basic and acidic residues" evidence="5">
    <location>
        <begin position="770"/>
        <end position="789"/>
    </location>
</feature>
<protein>
    <recommendedName>
        <fullName evidence="2">N-terminal kinase-like protein</fullName>
    </recommendedName>
    <alternativeName>
        <fullName evidence="3">SCY1-like protein 1</fullName>
    </alternativeName>
</protein>
<dbReference type="PROSITE" id="PS50011">
    <property type="entry name" value="PROTEIN_KINASE_DOM"/>
    <property type="match status" value="1"/>
</dbReference>
<comment type="function">
    <text evidence="4">Regulates COPI-mediated retrograde protein traffic at the interface between the Golgi apparatus and the endoplasmic reticulum. Involved in the maintenance of the Golgi apparatus morphology.</text>
</comment>